<dbReference type="EMBL" id="RIBY02002489">
    <property type="protein sequence ID" value="KAH9811172.1"/>
    <property type="molecule type" value="Genomic_DNA"/>
</dbReference>
<dbReference type="AlphaFoldDB" id="A0A9W7SIR5"/>
<dbReference type="Proteomes" id="UP001138500">
    <property type="component" value="Unassembled WGS sequence"/>
</dbReference>
<comment type="caution">
    <text evidence="1">The sequence shown here is derived from an EMBL/GenBank/DDBJ whole genome shotgun (WGS) entry which is preliminary data.</text>
</comment>
<evidence type="ECO:0000313" key="1">
    <source>
        <dbReference type="EMBL" id="KAH9811172.1"/>
    </source>
</evidence>
<reference evidence="1 2" key="2">
    <citation type="journal article" date="2021" name="Curr. Genet.">
        <title>Genetic response to nitrogen starvation in the aggressive Eucalyptus foliar pathogen Teratosphaeria destructans.</title>
        <authorList>
            <person name="Havenga M."/>
            <person name="Wingfield B.D."/>
            <person name="Wingfield M.J."/>
            <person name="Dreyer L.L."/>
            <person name="Roets F."/>
            <person name="Aylward J."/>
        </authorList>
    </citation>
    <scope>NUCLEOTIDE SEQUENCE [LARGE SCALE GENOMIC DNA]</scope>
    <source>
        <strain evidence="1">CMW44962</strain>
    </source>
</reference>
<sequence>GAVAPRKNTFWSSHHRQSTAPSQISILFHLHNPPSSKMLRSIILTLTSLAALAATNAVEKRSVFEIVSKCQSPPSSQRHQITVTCADADDVQGCKLQQLIGTQPDACKSAILSNLGF</sequence>
<protein>
    <submittedName>
        <fullName evidence="1">Uncharacterized protein</fullName>
    </submittedName>
</protein>
<evidence type="ECO:0000313" key="2">
    <source>
        <dbReference type="Proteomes" id="UP001138500"/>
    </source>
</evidence>
<gene>
    <name evidence="1" type="ORF">Tdes44962_MAKER05905</name>
</gene>
<organism evidence="1 2">
    <name type="scientific">Teratosphaeria destructans</name>
    <dbReference type="NCBI Taxonomy" id="418781"/>
    <lineage>
        <taxon>Eukaryota</taxon>
        <taxon>Fungi</taxon>
        <taxon>Dikarya</taxon>
        <taxon>Ascomycota</taxon>
        <taxon>Pezizomycotina</taxon>
        <taxon>Dothideomycetes</taxon>
        <taxon>Dothideomycetidae</taxon>
        <taxon>Mycosphaerellales</taxon>
        <taxon>Teratosphaeriaceae</taxon>
        <taxon>Teratosphaeria</taxon>
    </lineage>
</organism>
<accession>A0A9W7SIR5</accession>
<keyword evidence="2" id="KW-1185">Reference proteome</keyword>
<proteinExistence type="predicted"/>
<name>A0A9W7SIR5_9PEZI</name>
<reference evidence="1 2" key="1">
    <citation type="journal article" date="2018" name="IMA Fungus">
        <title>IMA Genome-F 10: Nine draft genome sequences of Claviceps purpurea s.lat., including C. arundinis, C. humidiphila, and C. cf. spartinae, pseudomolecules for the pitch canker pathogen Fusarium circinatum, draft genome of Davidsoniella eucalypti, Grosmannia galeiformis, Quambalaria eucalypti, and Teratosphaeria destructans.</title>
        <authorList>
            <person name="Wingfield B.D."/>
            <person name="Liu M."/>
            <person name="Nguyen H.D."/>
            <person name="Lane F.A."/>
            <person name="Morgan S.W."/>
            <person name="De Vos L."/>
            <person name="Wilken P.M."/>
            <person name="Duong T.A."/>
            <person name="Aylward J."/>
            <person name="Coetzee M.P."/>
            <person name="Dadej K."/>
            <person name="De Beer Z.W."/>
            <person name="Findlay W."/>
            <person name="Havenga M."/>
            <person name="Kolarik M."/>
            <person name="Menzies J.G."/>
            <person name="Naidoo K."/>
            <person name="Pochopski O."/>
            <person name="Shoukouhi P."/>
            <person name="Santana Q.C."/>
            <person name="Seifert K.A."/>
            <person name="Soal N."/>
            <person name="Steenkamp E.T."/>
            <person name="Tatham C.T."/>
            <person name="van der Nest M.A."/>
            <person name="Wingfield M.J."/>
        </authorList>
    </citation>
    <scope>NUCLEOTIDE SEQUENCE [LARGE SCALE GENOMIC DNA]</scope>
    <source>
        <strain evidence="1">CMW44962</strain>
    </source>
</reference>
<feature type="non-terminal residue" evidence="1">
    <location>
        <position position="1"/>
    </location>
</feature>
<dbReference type="OrthoDB" id="10410107at2759"/>